<proteinExistence type="predicted"/>
<gene>
    <name evidence="1" type="ORF">pipiens_017226</name>
</gene>
<name>A0ABD1CHL0_CULPP</name>
<dbReference type="EMBL" id="JBEHCU010012119">
    <property type="protein sequence ID" value="KAL1375878.1"/>
    <property type="molecule type" value="Genomic_DNA"/>
</dbReference>
<keyword evidence="2" id="KW-1185">Reference proteome</keyword>
<comment type="caution">
    <text evidence="1">The sequence shown here is derived from an EMBL/GenBank/DDBJ whole genome shotgun (WGS) entry which is preliminary data.</text>
</comment>
<dbReference type="Proteomes" id="UP001562425">
    <property type="component" value="Unassembled WGS sequence"/>
</dbReference>
<organism evidence="1 2">
    <name type="scientific">Culex pipiens pipiens</name>
    <name type="common">Northern house mosquito</name>
    <dbReference type="NCBI Taxonomy" id="38569"/>
    <lineage>
        <taxon>Eukaryota</taxon>
        <taxon>Metazoa</taxon>
        <taxon>Ecdysozoa</taxon>
        <taxon>Arthropoda</taxon>
        <taxon>Hexapoda</taxon>
        <taxon>Insecta</taxon>
        <taxon>Pterygota</taxon>
        <taxon>Neoptera</taxon>
        <taxon>Endopterygota</taxon>
        <taxon>Diptera</taxon>
        <taxon>Nematocera</taxon>
        <taxon>Culicoidea</taxon>
        <taxon>Culicidae</taxon>
        <taxon>Culicinae</taxon>
        <taxon>Culicini</taxon>
        <taxon>Culex</taxon>
        <taxon>Culex</taxon>
    </lineage>
</organism>
<accession>A0ABD1CHL0</accession>
<sequence length="235" mass="26724">MNKRSILERDMAYDDWRRAPPDRKTLAHLRYKTLRNKTNTLIDKAKSQYTTRFLDSTIPTKTLWKRVRSVGAAKDKTPAVCCFHPDDVNQAFLSSFIAKDNPRPSRAAATFRFSFRPVQHWEVVNAICDIRSNATGVDGLPICFIKIILPLSRLSSTWFRTPSSSSLSNWSCSSLNPRASHLRRLQSGPTATTTVVIYCQEPVPTRNKFLRTWTGNGRWLKQQPPVGTGASQLRE</sequence>
<dbReference type="AlphaFoldDB" id="A0ABD1CHL0"/>
<reference evidence="1 2" key="1">
    <citation type="submission" date="2024-05" db="EMBL/GenBank/DDBJ databases">
        <title>Culex pipiens pipiens assembly and annotation.</title>
        <authorList>
            <person name="Alout H."/>
            <person name="Durand T."/>
        </authorList>
    </citation>
    <scope>NUCLEOTIDE SEQUENCE [LARGE SCALE GENOMIC DNA]</scope>
    <source>
        <strain evidence="1">HA-2024</strain>
        <tissue evidence="1">Whole body</tissue>
    </source>
</reference>
<protein>
    <submittedName>
        <fullName evidence="1">Uncharacterized protein</fullName>
    </submittedName>
</protein>
<evidence type="ECO:0000313" key="2">
    <source>
        <dbReference type="Proteomes" id="UP001562425"/>
    </source>
</evidence>
<evidence type="ECO:0000313" key="1">
    <source>
        <dbReference type="EMBL" id="KAL1375878.1"/>
    </source>
</evidence>